<dbReference type="InterPro" id="IPR027417">
    <property type="entry name" value="P-loop_NTPase"/>
</dbReference>
<gene>
    <name evidence="1" type="ORF">SAMN04489707_104610</name>
</gene>
<dbReference type="AlphaFoldDB" id="A0A1I7KCP6"/>
<evidence type="ECO:0000313" key="1">
    <source>
        <dbReference type="EMBL" id="SFU95169.1"/>
    </source>
</evidence>
<dbReference type="EMBL" id="FPBX01000046">
    <property type="protein sequence ID" value="SFU95169.1"/>
    <property type="molecule type" value="Genomic_DNA"/>
</dbReference>
<organism evidence="1 2">
    <name type="scientific">Paenacidovorax caeni</name>
    <dbReference type="NCBI Taxonomy" id="343013"/>
    <lineage>
        <taxon>Bacteria</taxon>
        <taxon>Pseudomonadati</taxon>
        <taxon>Pseudomonadota</taxon>
        <taxon>Betaproteobacteria</taxon>
        <taxon>Burkholderiales</taxon>
        <taxon>Comamonadaceae</taxon>
        <taxon>Paenacidovorax</taxon>
    </lineage>
</organism>
<proteinExistence type="predicted"/>
<reference evidence="1 2" key="1">
    <citation type="submission" date="2016-10" db="EMBL/GenBank/DDBJ databases">
        <authorList>
            <person name="de Groot N.N."/>
        </authorList>
    </citation>
    <scope>NUCLEOTIDE SEQUENCE [LARGE SCALE GENOMIC DNA]</scope>
    <source>
        <strain evidence="1 2">R-24608</strain>
    </source>
</reference>
<dbReference type="Proteomes" id="UP000183656">
    <property type="component" value="Unassembled WGS sequence"/>
</dbReference>
<evidence type="ECO:0000313" key="2">
    <source>
        <dbReference type="Proteomes" id="UP000183656"/>
    </source>
</evidence>
<sequence>MPKLLYAVISGEAGRTPSENQKRFPIKLADLREHKDKKTTISCETVRNYFKGSKLNPSFLPQLATFSQIVIASSPQQASRGASVLDDWCKAASSEAPSSLVVFLAPGLPITRRDELCSGFRKRGVSAAIIDDLDLCRLCAASSRLDGHDFIPFLEVLLEQLDLDTASPFSSLDGQHVRLETYIGRKYEAERVALGWSYTRVFSGRKLGKSALLKYVASTFDGYPLPSGNTLNVFFITIAGGESERWVVDCIVNEMASRFSLAEQPGLKDQPPAERFSAYMKRFLQEKSQHSVLLILDEADAFVEGQLSRYDDDREGSLSFRMMKELPAQVDGSQLPRIRTIFSGYRVTNTRGGVWANAGDVLVLRPLAEDEAVQFLEGMLARIGVALGNHAPFVAMRCGFQPAVLIRFGESLVRRLKRSNRSADRETLTVSHEEVLATLGEQGVLDEIKTVVNNNFQGNRIGAVVFGATLLALKDLEPGLALTEGPTQVLAKLREIDPNSDWLERVDTSPLAEIERNLQDFIDRELLTVSDAPRFGVREYRLRFPHFLPVLTQQSEVALEVRQQIQAIRGGASQRRVSQCVLSESALDTIRYWYRQETSTDCKLIVVGGHWTDALLDPKCGVPDRLGCERSVLALPGCPDEAAGQIGDGRQVFGNVSVDLWKTFLDADAGRPLVLIGGLGLQRVARRYALDGGQVPVEVVTLGRLTEGTLTWWLEDARALHFKAGNSVARIARATGLVPFLVGAFDNLLQQTAGSEVTELELEAALKLFDEQMSDYAAQLSNASWSGGLSRREVELLQMAVQISEEVSEDFDLERDFHECWSLLAAQSTIGVPFSDPTDWSALKLLSEVGLLPARADIGSANNSNSLGRVSFDRSGTLVRLIKLLRPSSAT</sequence>
<accession>A0A1I7KCP6</accession>
<name>A0A1I7KCP6_9BURK</name>
<dbReference type="SUPFAM" id="SSF52540">
    <property type="entry name" value="P-loop containing nucleoside triphosphate hydrolases"/>
    <property type="match status" value="1"/>
</dbReference>
<protein>
    <submittedName>
        <fullName evidence="1">Uncharacterized protein</fullName>
    </submittedName>
</protein>
<keyword evidence="2" id="KW-1185">Reference proteome</keyword>